<dbReference type="EMBL" id="GBXM01017235">
    <property type="protein sequence ID" value="JAH91342.1"/>
    <property type="molecule type" value="Transcribed_RNA"/>
</dbReference>
<reference evidence="1" key="2">
    <citation type="journal article" date="2015" name="Fish Shellfish Immunol.">
        <title>Early steps in the European eel (Anguilla anguilla)-Vibrio vulnificus interaction in the gills: Role of the RtxA13 toxin.</title>
        <authorList>
            <person name="Callol A."/>
            <person name="Pajuelo D."/>
            <person name="Ebbesson L."/>
            <person name="Teles M."/>
            <person name="MacKenzie S."/>
            <person name="Amaro C."/>
        </authorList>
    </citation>
    <scope>NUCLEOTIDE SEQUENCE</scope>
</reference>
<sequence length="65" mass="7720">MLEQLVDAWDSRSPFKKDCCSDAWLAPVQKRTPLGMQGMTFLLAENQPIVQNELIFFYYEYYLYC</sequence>
<name>A0A0E9WLY0_ANGAN</name>
<protein>
    <submittedName>
        <fullName evidence="1">Uncharacterized protein</fullName>
    </submittedName>
</protein>
<reference evidence="1" key="1">
    <citation type="submission" date="2014-11" db="EMBL/GenBank/DDBJ databases">
        <authorList>
            <person name="Amaro Gonzalez C."/>
        </authorList>
    </citation>
    <scope>NUCLEOTIDE SEQUENCE</scope>
</reference>
<dbReference type="AlphaFoldDB" id="A0A0E9WLY0"/>
<accession>A0A0E9WLY0</accession>
<organism evidence="1">
    <name type="scientific">Anguilla anguilla</name>
    <name type="common">European freshwater eel</name>
    <name type="synonym">Muraena anguilla</name>
    <dbReference type="NCBI Taxonomy" id="7936"/>
    <lineage>
        <taxon>Eukaryota</taxon>
        <taxon>Metazoa</taxon>
        <taxon>Chordata</taxon>
        <taxon>Craniata</taxon>
        <taxon>Vertebrata</taxon>
        <taxon>Euteleostomi</taxon>
        <taxon>Actinopterygii</taxon>
        <taxon>Neopterygii</taxon>
        <taxon>Teleostei</taxon>
        <taxon>Anguilliformes</taxon>
        <taxon>Anguillidae</taxon>
        <taxon>Anguilla</taxon>
    </lineage>
</organism>
<evidence type="ECO:0000313" key="1">
    <source>
        <dbReference type="EMBL" id="JAH91342.1"/>
    </source>
</evidence>
<proteinExistence type="predicted"/>